<dbReference type="HAMAP" id="MF_01844">
    <property type="entry name" value="NhaA"/>
    <property type="match status" value="1"/>
</dbReference>
<gene>
    <name evidence="6 7" type="primary">nhaA</name>
    <name evidence="7" type="ORF">POL72_43020</name>
</gene>
<dbReference type="Proteomes" id="UP001217485">
    <property type="component" value="Unassembled WGS sequence"/>
</dbReference>
<evidence type="ECO:0000256" key="3">
    <source>
        <dbReference type="ARBA" id="ARBA00022692"/>
    </source>
</evidence>
<comment type="catalytic activity">
    <reaction evidence="6">
        <text>Na(+)(in) + 2 H(+)(out) = Na(+)(out) + 2 H(+)(in)</text>
        <dbReference type="Rhea" id="RHEA:29251"/>
        <dbReference type="ChEBI" id="CHEBI:15378"/>
        <dbReference type="ChEBI" id="CHEBI:29101"/>
    </reaction>
</comment>
<evidence type="ECO:0000256" key="6">
    <source>
        <dbReference type="HAMAP-Rule" id="MF_01844"/>
    </source>
</evidence>
<feature type="transmembrane region" description="Helical" evidence="6">
    <location>
        <begin position="235"/>
        <end position="258"/>
    </location>
</feature>
<feature type="transmembrane region" description="Helical" evidence="6">
    <location>
        <begin position="203"/>
        <end position="223"/>
    </location>
</feature>
<feature type="transmembrane region" description="Helical" evidence="6">
    <location>
        <begin position="173"/>
        <end position="197"/>
    </location>
</feature>
<comment type="caution">
    <text evidence="7">The sequence shown here is derived from an EMBL/GenBank/DDBJ whole genome shotgun (WGS) entry which is preliminary data.</text>
</comment>
<keyword evidence="6" id="KW-0915">Sodium</keyword>
<accession>A0ABT5CDV4</accession>
<evidence type="ECO:0000256" key="2">
    <source>
        <dbReference type="ARBA" id="ARBA00022475"/>
    </source>
</evidence>
<keyword evidence="8" id="KW-1185">Reference proteome</keyword>
<reference evidence="7 8" key="1">
    <citation type="submission" date="2023-01" db="EMBL/GenBank/DDBJ databases">
        <title>Minimal conservation of predation-associated metabolite biosynthetic gene clusters underscores biosynthetic potential of Myxococcota including descriptions for ten novel species: Archangium lansinium sp. nov., Myxococcus landrumus sp. nov., Nannocystis bai.</title>
        <authorList>
            <person name="Ahearne A."/>
            <person name="Stevens C."/>
            <person name="Dowd S."/>
        </authorList>
    </citation>
    <scope>NUCLEOTIDE SEQUENCE [LARGE SCALE GENOMIC DNA]</scope>
    <source>
        <strain evidence="7 8">WIWO2</strain>
    </source>
</reference>
<keyword evidence="3 6" id="KW-0812">Transmembrane</keyword>
<dbReference type="NCBIfam" id="TIGR00773">
    <property type="entry name" value="NhaA"/>
    <property type="match status" value="1"/>
</dbReference>
<keyword evidence="6" id="KW-0813">Transport</keyword>
<keyword evidence="4 6" id="KW-1133">Transmembrane helix</keyword>
<evidence type="ECO:0000313" key="7">
    <source>
        <dbReference type="EMBL" id="MDC0684567.1"/>
    </source>
</evidence>
<dbReference type="PANTHER" id="PTHR30341">
    <property type="entry name" value="SODIUM ION/PROTON ANTIPORTER NHAA-RELATED"/>
    <property type="match status" value="1"/>
</dbReference>
<evidence type="ECO:0000256" key="5">
    <source>
        <dbReference type="ARBA" id="ARBA00023136"/>
    </source>
</evidence>
<protein>
    <recommendedName>
        <fullName evidence="6">Na(+)/H(+) antiporter NhaA</fullName>
    </recommendedName>
    <alternativeName>
        <fullName evidence="6">Sodium/proton antiporter NhaA</fullName>
    </alternativeName>
</protein>
<organism evidence="7 8">
    <name type="scientific">Sorangium atrum</name>
    <dbReference type="NCBI Taxonomy" id="2995308"/>
    <lineage>
        <taxon>Bacteria</taxon>
        <taxon>Pseudomonadati</taxon>
        <taxon>Myxococcota</taxon>
        <taxon>Polyangia</taxon>
        <taxon>Polyangiales</taxon>
        <taxon>Polyangiaceae</taxon>
        <taxon>Sorangium</taxon>
    </lineage>
</organism>
<keyword evidence="6" id="KW-0406">Ion transport</keyword>
<dbReference type="Pfam" id="PF06965">
    <property type="entry name" value="Na_H_antiport_1"/>
    <property type="match status" value="1"/>
</dbReference>
<feature type="transmembrane region" description="Helical" evidence="6">
    <location>
        <begin position="114"/>
        <end position="136"/>
    </location>
</feature>
<dbReference type="Gene3D" id="1.20.1530.10">
    <property type="entry name" value="Na+/H+ antiporter like domain"/>
    <property type="match status" value="1"/>
</dbReference>
<dbReference type="PANTHER" id="PTHR30341:SF0">
    <property type="entry name" value="NA(+)_H(+) ANTIPORTER NHAA"/>
    <property type="match status" value="1"/>
</dbReference>
<evidence type="ECO:0000256" key="4">
    <source>
        <dbReference type="ARBA" id="ARBA00022989"/>
    </source>
</evidence>
<keyword evidence="6" id="KW-0739">Sodium transport</keyword>
<comment type="subcellular location">
    <subcellularLocation>
        <location evidence="1">Cell inner membrane</location>
        <topology evidence="1">Multi-pass membrane protein</topology>
    </subcellularLocation>
    <subcellularLocation>
        <location evidence="6">Cell membrane</location>
        <topology evidence="6">Multi-pass membrane protein</topology>
    </subcellularLocation>
</comment>
<name>A0ABT5CDV4_9BACT</name>
<evidence type="ECO:0000313" key="8">
    <source>
        <dbReference type="Proteomes" id="UP001217485"/>
    </source>
</evidence>
<dbReference type="EMBL" id="JAQNDK010000005">
    <property type="protein sequence ID" value="MDC0684567.1"/>
    <property type="molecule type" value="Genomic_DNA"/>
</dbReference>
<dbReference type="RefSeq" id="WP_272102697.1">
    <property type="nucleotide sequence ID" value="NZ_JAQNDK010000005.1"/>
</dbReference>
<feature type="transmembrane region" description="Helical" evidence="6">
    <location>
        <begin position="148"/>
        <end position="166"/>
    </location>
</feature>
<feature type="transmembrane region" description="Helical" evidence="6">
    <location>
        <begin position="389"/>
        <end position="414"/>
    </location>
</feature>
<keyword evidence="2 6" id="KW-1003">Cell membrane</keyword>
<feature type="transmembrane region" description="Helical" evidence="6">
    <location>
        <begin position="426"/>
        <end position="447"/>
    </location>
</feature>
<feature type="transmembrane region" description="Helical" evidence="6">
    <location>
        <begin position="82"/>
        <end position="102"/>
    </location>
</feature>
<keyword evidence="5 6" id="KW-0472">Membrane</keyword>
<feature type="transmembrane region" description="Helical" evidence="6">
    <location>
        <begin position="31"/>
        <end position="53"/>
    </location>
</feature>
<comment type="function">
    <text evidence="6">Na(+)/H(+) antiporter that extrudes sodium in exchange for external protons.</text>
</comment>
<sequence length="468" mass="49013">MATSDLRNAPPGTWLPARRLALWIFQPLERFLHVQAASGIVLIIATAVALAWANSPWAASYERLWRTPMRLGLGSYLVEHDLHFWINDGLMAIFFFVVGLEIRREIHQGELSVLKRAVLPVAAALGGMLFPALIYLALNPSPPERSGWGVPMATDIAFAVGALALLGNRVPAALRVLLLALAIIDDIGAILVIAVFYSSSISVAGFGLVALGIAGVLALQRFGVRSPAVYVAPGVVTWAGLLSAGVHPTIAGVLLGLLTPVHPWFGEEGFLAEARRALQDFQERATGGHDARELTGPLAQLAQARREALPPVVSLEAALHPWVAYGIMPLFAFANAGVSLGDVHLGAAGSTRLLLGVVLGLTMGKPLGIMVACFLSVKLGLAALPRGVLWRGVLVVGCVAGIGFTMAIFVAGLAFGTGQRLGVAKLAVLLGSLFSALVAMAVGKLVLRPAQAGQIAATADEAEASTEY</sequence>
<evidence type="ECO:0000256" key="1">
    <source>
        <dbReference type="ARBA" id="ARBA00004429"/>
    </source>
</evidence>
<feature type="transmembrane region" description="Helical" evidence="6">
    <location>
        <begin position="322"/>
        <end position="341"/>
    </location>
</feature>
<comment type="similarity">
    <text evidence="6">Belongs to the NhaA Na(+)/H(+) (TC 2.A.33) antiporter family.</text>
</comment>
<keyword evidence="6" id="KW-0050">Antiport</keyword>
<proteinExistence type="inferred from homology"/>
<dbReference type="InterPro" id="IPR023171">
    <property type="entry name" value="Na/H_antiporter_dom_sf"/>
</dbReference>
<feature type="transmembrane region" description="Helical" evidence="6">
    <location>
        <begin position="353"/>
        <end position="377"/>
    </location>
</feature>
<dbReference type="InterPro" id="IPR004670">
    <property type="entry name" value="NhaA"/>
</dbReference>